<organism evidence="1 2">
    <name type="scientific">Chitinophaga ginsengisegetis</name>
    <dbReference type="NCBI Taxonomy" id="393003"/>
    <lineage>
        <taxon>Bacteria</taxon>
        <taxon>Pseudomonadati</taxon>
        <taxon>Bacteroidota</taxon>
        <taxon>Chitinophagia</taxon>
        <taxon>Chitinophagales</taxon>
        <taxon>Chitinophagaceae</taxon>
        <taxon>Chitinophaga</taxon>
    </lineage>
</organism>
<evidence type="ECO:0000313" key="2">
    <source>
        <dbReference type="Proteomes" id="UP000190166"/>
    </source>
</evidence>
<dbReference type="EMBL" id="FUZZ01000002">
    <property type="protein sequence ID" value="SKD05379.1"/>
    <property type="molecule type" value="Genomic_DNA"/>
</dbReference>
<gene>
    <name evidence="1" type="ORF">SAMN05660461_3084</name>
</gene>
<reference evidence="2" key="1">
    <citation type="submission" date="2017-02" db="EMBL/GenBank/DDBJ databases">
        <authorList>
            <person name="Varghese N."/>
            <person name="Submissions S."/>
        </authorList>
    </citation>
    <scope>NUCLEOTIDE SEQUENCE [LARGE SCALE GENOMIC DNA]</scope>
    <source>
        <strain evidence="2">DSM 18108</strain>
    </source>
</reference>
<protein>
    <submittedName>
        <fullName evidence="1">Uncharacterized protein</fullName>
    </submittedName>
</protein>
<keyword evidence="2" id="KW-1185">Reference proteome</keyword>
<proteinExistence type="predicted"/>
<dbReference type="Proteomes" id="UP000190166">
    <property type="component" value="Unassembled WGS sequence"/>
</dbReference>
<sequence>MGRTQHFFEYQAMLASEYADLDPQRLLRLGAMVARNALASVKAPLASAKYSPYRELLELTVDTLSIAGNDLRAPRPPVIDQCQKELTAAHSKFSRKSKVVDEGKKQLADCTALLLQVIYYLKTEDPLYIIGMLDAIHQLDTHVLAGYQDQLALIARLKKFLKI</sequence>
<name>A0A1T5NZ43_9BACT</name>
<accession>A0A1T5NZ43</accession>
<evidence type="ECO:0000313" key="1">
    <source>
        <dbReference type="EMBL" id="SKD05379.1"/>
    </source>
</evidence>
<dbReference type="RefSeq" id="WP_079470375.1">
    <property type="nucleotide sequence ID" value="NZ_FUZZ01000002.1"/>
</dbReference>
<dbReference type="AlphaFoldDB" id="A0A1T5NZ43"/>